<proteinExistence type="predicted"/>
<organism evidence="3">
    <name type="scientific">Cladocopium goreaui</name>
    <dbReference type="NCBI Taxonomy" id="2562237"/>
    <lineage>
        <taxon>Eukaryota</taxon>
        <taxon>Sar</taxon>
        <taxon>Alveolata</taxon>
        <taxon>Dinophyceae</taxon>
        <taxon>Suessiales</taxon>
        <taxon>Symbiodiniaceae</taxon>
        <taxon>Cladocopium</taxon>
    </lineage>
</organism>
<evidence type="ECO:0000313" key="5">
    <source>
        <dbReference type="Proteomes" id="UP001152797"/>
    </source>
</evidence>
<dbReference type="Proteomes" id="UP001152797">
    <property type="component" value="Unassembled WGS sequence"/>
</dbReference>
<evidence type="ECO:0000313" key="4">
    <source>
        <dbReference type="EMBL" id="CAL1170486.1"/>
    </source>
</evidence>
<feature type="coiled-coil region" evidence="1">
    <location>
        <begin position="49"/>
        <end position="79"/>
    </location>
</feature>
<feature type="coiled-coil region" evidence="1">
    <location>
        <begin position="249"/>
        <end position="329"/>
    </location>
</feature>
<feature type="region of interest" description="Disordered" evidence="2">
    <location>
        <begin position="494"/>
        <end position="522"/>
    </location>
</feature>
<dbReference type="EMBL" id="CAMXCT010006621">
    <property type="protein sequence ID" value="CAI4017111.1"/>
    <property type="molecule type" value="Genomic_DNA"/>
</dbReference>
<dbReference type="EMBL" id="CAMXCT020006621">
    <property type="protein sequence ID" value="CAL1170486.1"/>
    <property type="molecule type" value="Genomic_DNA"/>
</dbReference>
<evidence type="ECO:0000256" key="2">
    <source>
        <dbReference type="SAM" id="MobiDB-lite"/>
    </source>
</evidence>
<gene>
    <name evidence="3" type="ORF">C1SCF055_LOCUS41783</name>
</gene>
<evidence type="ECO:0000256" key="1">
    <source>
        <dbReference type="SAM" id="Coils"/>
    </source>
</evidence>
<evidence type="ECO:0000313" key="3">
    <source>
        <dbReference type="EMBL" id="CAI4017111.1"/>
    </source>
</evidence>
<comment type="caution">
    <text evidence="3">The sequence shown here is derived from an EMBL/GenBank/DDBJ whole genome shotgun (WGS) entry which is preliminary data.</text>
</comment>
<name>A0A9P1GKC8_9DINO</name>
<dbReference type="AlphaFoldDB" id="A0A9P1GKC8"/>
<reference evidence="4" key="2">
    <citation type="submission" date="2024-04" db="EMBL/GenBank/DDBJ databases">
        <authorList>
            <person name="Chen Y."/>
            <person name="Shah S."/>
            <person name="Dougan E. K."/>
            <person name="Thang M."/>
            <person name="Chan C."/>
        </authorList>
    </citation>
    <scope>NUCLEOTIDE SEQUENCE [LARGE SCALE GENOMIC DNA]</scope>
</reference>
<reference evidence="3" key="1">
    <citation type="submission" date="2022-10" db="EMBL/GenBank/DDBJ databases">
        <authorList>
            <person name="Chen Y."/>
            <person name="Dougan E. K."/>
            <person name="Chan C."/>
            <person name="Rhodes N."/>
            <person name="Thang M."/>
        </authorList>
    </citation>
    <scope>NUCLEOTIDE SEQUENCE</scope>
</reference>
<keyword evidence="1" id="KW-0175">Coiled coil</keyword>
<dbReference type="OrthoDB" id="433445at2759"/>
<keyword evidence="5" id="KW-1185">Reference proteome</keyword>
<accession>A0A9P1GKC8</accession>
<protein>
    <submittedName>
        <fullName evidence="3">Uncharacterized protein</fullName>
    </submittedName>
</protein>
<dbReference type="EMBL" id="CAMXCT030006621">
    <property type="protein sequence ID" value="CAL4804423.1"/>
    <property type="molecule type" value="Genomic_DNA"/>
</dbReference>
<sequence>MAVADAMPSGELEEPALHSQSMAWLTTEHEMEMQAFVHQHLLSMLSPFSQHLKDLKDELEALRSEMEKKSEQLKHTNTVVKQHGHELMTLTLDVNQAHTEVGNLRKELLPEIEKKIDEKTVELEFTKVYEELQVGKSNLEAYNTVHSKLESDLRELVDFSRSTASNLAEKVGELSGLRESNDFLSQCYAGICGRVEQAKRVADDTHEAFKKFQHSASNQLDDIKKSCLPRISSKIESLETRIHRIVKDAAMDEEDLQQAKLQIESIKDALSSMDETIQLQEKDKLTKVDTLTSHASFINEEASQRKSKMEQLHQKLNQTKEELTEFTNNLHADLARRVADLSTLLDAKTANIRTNSSAIRSLEASLNSTNSELRRTTARVSEQNIVQDRLVEQARVAETEIHGLFDFRKESIPKLQEHDAGLARFELRLQSVDRDIQNHTKHLTDINSEVVNVQGDVINMADRVEVAHDLLRGVGRGLHDVHKQVDVAQGKIHGEKPSVLPTLPSSMQVPRPSTAPLRRRPE</sequence>